<gene>
    <name evidence="2" type="ORF">PQ455_15650</name>
</gene>
<evidence type="ECO:0000256" key="1">
    <source>
        <dbReference type="SAM" id="SignalP"/>
    </source>
</evidence>
<protein>
    <submittedName>
        <fullName evidence="2">DUF885 domain-containing protein</fullName>
    </submittedName>
</protein>
<reference evidence="2 3" key="1">
    <citation type="submission" date="2023-02" db="EMBL/GenBank/DDBJ databases">
        <title>Genome sequence of Sphingomonas naphthae.</title>
        <authorList>
            <person name="Kim S."/>
            <person name="Heo J."/>
            <person name="Kwon S.-W."/>
        </authorList>
    </citation>
    <scope>NUCLEOTIDE SEQUENCE [LARGE SCALE GENOMIC DNA]</scope>
    <source>
        <strain evidence="2 3">KACC 18716</strain>
    </source>
</reference>
<keyword evidence="3" id="KW-1185">Reference proteome</keyword>
<name>A0ABY7TJZ9_9SPHN</name>
<keyword evidence="1" id="KW-0732">Signal</keyword>
<dbReference type="EMBL" id="CP117411">
    <property type="protein sequence ID" value="WCT73047.1"/>
    <property type="molecule type" value="Genomic_DNA"/>
</dbReference>
<dbReference type="RefSeq" id="WP_273687021.1">
    <property type="nucleotide sequence ID" value="NZ_CP117411.1"/>
</dbReference>
<proteinExistence type="predicted"/>
<dbReference type="Pfam" id="PF05960">
    <property type="entry name" value="DUF885"/>
    <property type="match status" value="1"/>
</dbReference>
<accession>A0ABY7TJZ9</accession>
<feature type="chain" id="PRO_5046880669" evidence="1">
    <location>
        <begin position="28"/>
        <end position="608"/>
    </location>
</feature>
<evidence type="ECO:0000313" key="2">
    <source>
        <dbReference type="EMBL" id="WCT73047.1"/>
    </source>
</evidence>
<dbReference type="Proteomes" id="UP001220395">
    <property type="component" value="Chromosome"/>
</dbReference>
<dbReference type="InterPro" id="IPR010281">
    <property type="entry name" value="DUF885"/>
</dbReference>
<dbReference type="PANTHER" id="PTHR33361:SF2">
    <property type="entry name" value="DUF885 DOMAIN-CONTAINING PROTEIN"/>
    <property type="match status" value="1"/>
</dbReference>
<organism evidence="2 3">
    <name type="scientific">Sphingomonas naphthae</name>
    <dbReference type="NCBI Taxonomy" id="1813468"/>
    <lineage>
        <taxon>Bacteria</taxon>
        <taxon>Pseudomonadati</taxon>
        <taxon>Pseudomonadota</taxon>
        <taxon>Alphaproteobacteria</taxon>
        <taxon>Sphingomonadales</taxon>
        <taxon>Sphingomonadaceae</taxon>
        <taxon>Sphingomonas</taxon>
    </lineage>
</organism>
<sequence length="608" mass="64808">MTTEISRRGALAGIAATSVAATSVAVAARAAVPATDAAALLDRFAWRLLEIGPERATALGVDSGAHAGLRRKLEDRSPAGVAAQRAFLRGALAELARLPRTGLDPTTLTSLAVAESAFRTALDGMALPYGVATIGDWRNTPYGVIQNVGSWLDVPQLLDGDQPVRDAADAEAYLARLAAMPAQLDGETARIRMAREQGLVPPAFLLDKTIAGMTRTIADAAKADGALVGPLARKVAAIPGRWVDRAQGIARSAIVPALERQLTELRAERAVASDAPGLGVRPHGPEWYAWGLRAGTTTRRSAADIHAFGRARLAELQARMDPILRGQGLTEGSVADRATALQHRPGIGFPDGDEGRRQIVAYMQGRIDAIRPRLGQVFRRLTRGNLEIRRMPLAQEPGAPAAYGGPGSIDGRVPGKVWVNLGDPSIHNRVTIPDLLFHEGIPGHVWQGEYAQQLPLIRSILAFNAYSEGWALYAEQLADELGIYADDPAGQLGYLMGLAWRAVRLIVDTGIHAMGWSRDKALAEFVAATGLPRSNAESEIDRYCAWPGQACGYEIGHAEIVAQRDRARAALGARFDLRDFNQTVVDGGNVPLDVLAGNVSRYIGGGNA</sequence>
<dbReference type="InterPro" id="IPR006311">
    <property type="entry name" value="TAT_signal"/>
</dbReference>
<evidence type="ECO:0000313" key="3">
    <source>
        <dbReference type="Proteomes" id="UP001220395"/>
    </source>
</evidence>
<feature type="signal peptide" evidence="1">
    <location>
        <begin position="1"/>
        <end position="27"/>
    </location>
</feature>
<dbReference type="PANTHER" id="PTHR33361">
    <property type="entry name" value="GLR0591 PROTEIN"/>
    <property type="match status" value="1"/>
</dbReference>
<dbReference type="PROSITE" id="PS51318">
    <property type="entry name" value="TAT"/>
    <property type="match status" value="1"/>
</dbReference>